<comment type="caution">
    <text evidence="1">The sequence shown here is derived from an EMBL/GenBank/DDBJ whole genome shotgun (WGS) entry which is preliminary data.</text>
</comment>
<proteinExistence type="predicted"/>
<protein>
    <submittedName>
        <fullName evidence="1">Uncharacterized protein</fullName>
    </submittedName>
</protein>
<feature type="non-terminal residue" evidence="1">
    <location>
        <position position="80"/>
    </location>
</feature>
<dbReference type="EMBL" id="JAMKFB020000009">
    <property type="protein sequence ID" value="KAL0185394.1"/>
    <property type="molecule type" value="Genomic_DNA"/>
</dbReference>
<organism evidence="1 2">
    <name type="scientific">Cirrhinus mrigala</name>
    <name type="common">Mrigala</name>
    <dbReference type="NCBI Taxonomy" id="683832"/>
    <lineage>
        <taxon>Eukaryota</taxon>
        <taxon>Metazoa</taxon>
        <taxon>Chordata</taxon>
        <taxon>Craniata</taxon>
        <taxon>Vertebrata</taxon>
        <taxon>Euteleostomi</taxon>
        <taxon>Actinopterygii</taxon>
        <taxon>Neopterygii</taxon>
        <taxon>Teleostei</taxon>
        <taxon>Ostariophysi</taxon>
        <taxon>Cypriniformes</taxon>
        <taxon>Cyprinidae</taxon>
        <taxon>Labeoninae</taxon>
        <taxon>Labeonini</taxon>
        <taxon>Cirrhinus</taxon>
    </lineage>
</organism>
<evidence type="ECO:0000313" key="1">
    <source>
        <dbReference type="EMBL" id="KAL0185394.1"/>
    </source>
</evidence>
<reference evidence="1 2" key="1">
    <citation type="submission" date="2024-05" db="EMBL/GenBank/DDBJ databases">
        <title>Genome sequencing and assembly of Indian major carp, Cirrhinus mrigala (Hamilton, 1822).</title>
        <authorList>
            <person name="Mohindra V."/>
            <person name="Chowdhury L.M."/>
            <person name="Lal K."/>
            <person name="Jena J.K."/>
        </authorList>
    </citation>
    <scope>NUCLEOTIDE SEQUENCE [LARGE SCALE GENOMIC DNA]</scope>
    <source>
        <strain evidence="1">CM1030</strain>
        <tissue evidence="1">Blood</tissue>
    </source>
</reference>
<sequence length="80" mass="8938">MPCLFPSASNVFVLIILREQRRPCSVRSIVRDDDDDDDGGDDEVQLSLGQSMAEEGVGRGKKALFEDTLRKNTMHARDLT</sequence>
<dbReference type="AlphaFoldDB" id="A0ABD0QGS7"/>
<gene>
    <name evidence="1" type="ORF">M9458_021091</name>
</gene>
<keyword evidence="2" id="KW-1185">Reference proteome</keyword>
<dbReference type="Proteomes" id="UP001529510">
    <property type="component" value="Unassembled WGS sequence"/>
</dbReference>
<accession>A0ABD0QGS7</accession>
<name>A0ABD0QGS7_CIRMR</name>
<evidence type="ECO:0000313" key="2">
    <source>
        <dbReference type="Proteomes" id="UP001529510"/>
    </source>
</evidence>